<accession>A0A8B6FFS5</accession>
<dbReference type="AlphaFoldDB" id="A0A8B6FFS5"/>
<evidence type="ECO:0000313" key="4">
    <source>
        <dbReference type="Proteomes" id="UP000596742"/>
    </source>
</evidence>
<comment type="caution">
    <text evidence="3">The sequence shown here is derived from an EMBL/GenBank/DDBJ whole genome shotgun (WGS) entry which is preliminary data.</text>
</comment>
<dbReference type="Proteomes" id="UP000596742">
    <property type="component" value="Unassembled WGS sequence"/>
</dbReference>
<dbReference type="EMBL" id="UYJE01006738">
    <property type="protein sequence ID" value="VDI48431.1"/>
    <property type="molecule type" value="Genomic_DNA"/>
</dbReference>
<keyword evidence="2" id="KW-0472">Membrane</keyword>
<dbReference type="OrthoDB" id="156886at2759"/>
<dbReference type="PANTHER" id="PTHR13281:SF0">
    <property type="entry name" value="TRANSMEMBRANE PROTEIN 70, MITOCHONDRIAL"/>
    <property type="match status" value="1"/>
</dbReference>
<evidence type="ECO:0000313" key="3">
    <source>
        <dbReference type="EMBL" id="VDI48431.1"/>
    </source>
</evidence>
<feature type="transmembrane region" description="Helical" evidence="2">
    <location>
        <begin position="77"/>
        <end position="98"/>
    </location>
</feature>
<dbReference type="Pfam" id="PF06979">
    <property type="entry name" value="TMEM70"/>
    <property type="match status" value="1"/>
</dbReference>
<dbReference type="PANTHER" id="PTHR13281">
    <property type="entry name" value="TRANSMEMBRANE PROTEIN 70, MITOCHONDRIAL"/>
    <property type="match status" value="1"/>
</dbReference>
<proteinExistence type="inferred from homology"/>
<keyword evidence="2" id="KW-1133">Transmembrane helix</keyword>
<sequence length="225" mass="25638">MQVQRLISNGTRVLYKVATNCNQNVCSQLQPSLCRVIPLTCRTMATQIPLDPMCKKPVYHPKKGDLIYAGPSNTTVFLCKAVSLGTCVLSAALQPYLYMIGDTIPVPLLVAGMGSLGFFMFGTTALMHFVTKRYITYIYFNHKNKTFTAGRFTFFLRNKEMEYTTKDVVVPDVAGIFTTLKIKGKPFMAFDEHFLDYDVFIHMLGYDKPMKWKFKSEIESEKEKE</sequence>
<reference evidence="3" key="1">
    <citation type="submission" date="2018-11" db="EMBL/GenBank/DDBJ databases">
        <authorList>
            <person name="Alioto T."/>
            <person name="Alioto T."/>
        </authorList>
    </citation>
    <scope>NUCLEOTIDE SEQUENCE</scope>
</reference>
<feature type="transmembrane region" description="Helical" evidence="2">
    <location>
        <begin position="104"/>
        <end position="130"/>
    </location>
</feature>
<organism evidence="3 4">
    <name type="scientific">Mytilus galloprovincialis</name>
    <name type="common">Mediterranean mussel</name>
    <dbReference type="NCBI Taxonomy" id="29158"/>
    <lineage>
        <taxon>Eukaryota</taxon>
        <taxon>Metazoa</taxon>
        <taxon>Spiralia</taxon>
        <taxon>Lophotrochozoa</taxon>
        <taxon>Mollusca</taxon>
        <taxon>Bivalvia</taxon>
        <taxon>Autobranchia</taxon>
        <taxon>Pteriomorphia</taxon>
        <taxon>Mytilida</taxon>
        <taxon>Mytiloidea</taxon>
        <taxon>Mytilidae</taxon>
        <taxon>Mytilinae</taxon>
        <taxon>Mytilus</taxon>
    </lineage>
</organism>
<dbReference type="GO" id="GO:0031966">
    <property type="term" value="C:mitochondrial membrane"/>
    <property type="evidence" value="ECO:0007669"/>
    <property type="project" value="TreeGrafter"/>
</dbReference>
<dbReference type="InterPro" id="IPR045325">
    <property type="entry name" value="TMEM70/TMEM186/TMEM223"/>
</dbReference>
<dbReference type="GO" id="GO:0033615">
    <property type="term" value="P:mitochondrial proton-transporting ATP synthase complex assembly"/>
    <property type="evidence" value="ECO:0007669"/>
    <property type="project" value="TreeGrafter"/>
</dbReference>
<keyword evidence="4" id="KW-1185">Reference proteome</keyword>
<name>A0A8B6FFS5_MYTGA</name>
<comment type="similarity">
    <text evidence="1">Belongs to the TMEM70 family.</text>
</comment>
<keyword evidence="2 3" id="KW-0812">Transmembrane</keyword>
<evidence type="ECO:0000256" key="1">
    <source>
        <dbReference type="ARBA" id="ARBA00005280"/>
    </source>
</evidence>
<gene>
    <name evidence="3" type="ORF">MGAL_10B085391</name>
</gene>
<protein>
    <submittedName>
        <fullName evidence="3">Transmembrane protein 70, mitochondrial</fullName>
    </submittedName>
</protein>
<evidence type="ECO:0000256" key="2">
    <source>
        <dbReference type="SAM" id="Phobius"/>
    </source>
</evidence>
<dbReference type="InterPro" id="IPR009724">
    <property type="entry name" value="TMEM70"/>
</dbReference>